<accession>A0A2K9HE59</accession>
<evidence type="ECO:0000313" key="2">
    <source>
        <dbReference type="Proteomes" id="UP000234653"/>
    </source>
</evidence>
<reference evidence="1 2" key="1">
    <citation type="submission" date="2016-12" db="EMBL/GenBank/DDBJ databases">
        <title>The whole genome sequencing and assembly of Lactobacillus alimentarius DSM 20249T strain.</title>
        <authorList>
            <person name="Lee Y.-J."/>
            <person name="Yi H."/>
            <person name="Bahn Y.-S."/>
            <person name="Kim J.F."/>
            <person name="Lee D.-W."/>
        </authorList>
    </citation>
    <scope>NUCLEOTIDE SEQUENCE [LARGE SCALE GENOMIC DNA]</scope>
    <source>
        <strain evidence="1 2">DSM 20249</strain>
    </source>
</reference>
<proteinExistence type="predicted"/>
<dbReference type="Proteomes" id="UP000234653">
    <property type="component" value="Chromosome"/>
</dbReference>
<sequence>MTKVKYLYTDVGGNYYGNEYGYNNPNTVVFANDPAFPMPKIGSKIVTQVVNFSIISKGQQKKYKAKYKLTSKNFYPIKDPYVLFWIEKKGRYQLNNPGFKDVQNDELNKITKKINTMMLTGKGDQ</sequence>
<protein>
    <submittedName>
        <fullName evidence="1">Uncharacterized protein</fullName>
    </submittedName>
</protein>
<dbReference type="RefSeq" id="WP_057737821.1">
    <property type="nucleotide sequence ID" value="NZ_AZDQ01000007.1"/>
</dbReference>
<dbReference type="KEGG" id="lali:LA20249_00870"/>
<organism evidence="1 2">
    <name type="scientific">Companilactobacillus alimentarius DSM 20249</name>
    <dbReference type="NCBI Taxonomy" id="1423720"/>
    <lineage>
        <taxon>Bacteria</taxon>
        <taxon>Bacillati</taxon>
        <taxon>Bacillota</taxon>
        <taxon>Bacilli</taxon>
        <taxon>Lactobacillales</taxon>
        <taxon>Lactobacillaceae</taxon>
        <taxon>Companilactobacillus</taxon>
    </lineage>
</organism>
<gene>
    <name evidence="1" type="ORF">LA20249_00870</name>
</gene>
<dbReference type="AlphaFoldDB" id="A0A2K9HE59"/>
<dbReference type="EMBL" id="CP018867">
    <property type="protein sequence ID" value="AUI70841.1"/>
    <property type="molecule type" value="Genomic_DNA"/>
</dbReference>
<name>A0A2K9HE59_9LACO</name>
<dbReference type="OrthoDB" id="2315450at2"/>
<keyword evidence="2" id="KW-1185">Reference proteome</keyword>
<evidence type="ECO:0000313" key="1">
    <source>
        <dbReference type="EMBL" id="AUI70841.1"/>
    </source>
</evidence>